<evidence type="ECO:0000313" key="4">
    <source>
        <dbReference type="Proteomes" id="UP001219525"/>
    </source>
</evidence>
<evidence type="ECO:0000313" key="3">
    <source>
        <dbReference type="EMBL" id="KAJ7226077.1"/>
    </source>
</evidence>
<protein>
    <submittedName>
        <fullName evidence="3">Uncharacterized protein</fullName>
    </submittedName>
</protein>
<feature type="region of interest" description="Disordered" evidence="2">
    <location>
        <begin position="1"/>
        <end position="26"/>
    </location>
</feature>
<feature type="coiled-coil region" evidence="1">
    <location>
        <begin position="83"/>
        <end position="110"/>
    </location>
</feature>
<comment type="caution">
    <text evidence="3">The sequence shown here is derived from an EMBL/GenBank/DDBJ whole genome shotgun (WGS) entry which is preliminary data.</text>
</comment>
<reference evidence="3" key="1">
    <citation type="submission" date="2023-03" db="EMBL/GenBank/DDBJ databases">
        <title>Massive genome expansion in bonnet fungi (Mycena s.s.) driven by repeated elements and novel gene families across ecological guilds.</title>
        <authorList>
            <consortium name="Lawrence Berkeley National Laboratory"/>
            <person name="Harder C.B."/>
            <person name="Miyauchi S."/>
            <person name="Viragh M."/>
            <person name="Kuo A."/>
            <person name="Thoen E."/>
            <person name="Andreopoulos B."/>
            <person name="Lu D."/>
            <person name="Skrede I."/>
            <person name="Drula E."/>
            <person name="Henrissat B."/>
            <person name="Morin E."/>
            <person name="Kohler A."/>
            <person name="Barry K."/>
            <person name="LaButti K."/>
            <person name="Morin E."/>
            <person name="Salamov A."/>
            <person name="Lipzen A."/>
            <person name="Mereny Z."/>
            <person name="Hegedus B."/>
            <person name="Baldrian P."/>
            <person name="Stursova M."/>
            <person name="Weitz H."/>
            <person name="Taylor A."/>
            <person name="Grigoriev I.V."/>
            <person name="Nagy L.G."/>
            <person name="Martin F."/>
            <person name="Kauserud H."/>
        </authorList>
    </citation>
    <scope>NUCLEOTIDE SEQUENCE</scope>
    <source>
        <strain evidence="3">9144</strain>
    </source>
</reference>
<dbReference type="AlphaFoldDB" id="A0AAD6YQG5"/>
<feature type="compositionally biased region" description="Basic and acidic residues" evidence="2">
    <location>
        <begin position="12"/>
        <end position="26"/>
    </location>
</feature>
<keyword evidence="1" id="KW-0175">Coiled coil</keyword>
<evidence type="ECO:0000256" key="2">
    <source>
        <dbReference type="SAM" id="MobiDB-lite"/>
    </source>
</evidence>
<evidence type="ECO:0000256" key="1">
    <source>
        <dbReference type="SAM" id="Coils"/>
    </source>
</evidence>
<sequence length="138" mass="15826">MPPADAYSGAELRIRDKAVQEKHDKELGAQEAKYQRLRHAYDQLSNDYFTFVKRGDNIAVRLGFRSFPELQAFVDVADEQIPYKHLSERVDELTAELAEERRESEAMKDVLVKVHEERDFLLAQLAERNIGVECAGSS</sequence>
<dbReference type="EMBL" id="JARJCW010000004">
    <property type="protein sequence ID" value="KAJ7226077.1"/>
    <property type="molecule type" value="Genomic_DNA"/>
</dbReference>
<name>A0AAD6YQG5_9AGAR</name>
<organism evidence="3 4">
    <name type="scientific">Mycena pura</name>
    <dbReference type="NCBI Taxonomy" id="153505"/>
    <lineage>
        <taxon>Eukaryota</taxon>
        <taxon>Fungi</taxon>
        <taxon>Dikarya</taxon>
        <taxon>Basidiomycota</taxon>
        <taxon>Agaricomycotina</taxon>
        <taxon>Agaricomycetes</taxon>
        <taxon>Agaricomycetidae</taxon>
        <taxon>Agaricales</taxon>
        <taxon>Marasmiineae</taxon>
        <taxon>Mycenaceae</taxon>
        <taxon>Mycena</taxon>
    </lineage>
</organism>
<accession>A0AAD6YQG5</accession>
<gene>
    <name evidence="3" type="ORF">GGX14DRAFT_131573</name>
</gene>
<keyword evidence="4" id="KW-1185">Reference proteome</keyword>
<dbReference type="Proteomes" id="UP001219525">
    <property type="component" value="Unassembled WGS sequence"/>
</dbReference>
<proteinExistence type="predicted"/>